<organism evidence="7 8">
    <name type="scientific">Anaerovibrio slackiae</name>
    <dbReference type="NCBI Taxonomy" id="2652309"/>
    <lineage>
        <taxon>Bacteria</taxon>
        <taxon>Bacillati</taxon>
        <taxon>Bacillota</taxon>
        <taxon>Negativicutes</taxon>
        <taxon>Selenomonadales</taxon>
        <taxon>Selenomonadaceae</taxon>
        <taxon>Anaerovibrio</taxon>
    </lineage>
</organism>
<feature type="domain" description="Carbohydrate kinase FGGY C-terminal" evidence="6">
    <location>
        <begin position="277"/>
        <end position="475"/>
    </location>
</feature>
<dbReference type="SUPFAM" id="SSF53067">
    <property type="entry name" value="Actin-like ATPase domain"/>
    <property type="match status" value="2"/>
</dbReference>
<evidence type="ECO:0000256" key="2">
    <source>
        <dbReference type="ARBA" id="ARBA00022679"/>
    </source>
</evidence>
<dbReference type="Pfam" id="PF02782">
    <property type="entry name" value="FGGY_C"/>
    <property type="match status" value="1"/>
</dbReference>
<feature type="domain" description="Carbohydrate kinase FGGY N-terminal" evidence="5">
    <location>
        <begin position="16"/>
        <end position="240"/>
    </location>
</feature>
<evidence type="ECO:0000256" key="4">
    <source>
        <dbReference type="SAM" id="MobiDB-lite"/>
    </source>
</evidence>
<evidence type="ECO:0000256" key="1">
    <source>
        <dbReference type="ARBA" id="ARBA00009156"/>
    </source>
</evidence>
<evidence type="ECO:0000259" key="6">
    <source>
        <dbReference type="Pfam" id="PF02782"/>
    </source>
</evidence>
<evidence type="ECO:0000313" key="8">
    <source>
        <dbReference type="Proteomes" id="UP000433181"/>
    </source>
</evidence>
<dbReference type="CDD" id="cd07809">
    <property type="entry name" value="ASKHA_NBD_FGGY_BaXK-like"/>
    <property type="match status" value="1"/>
</dbReference>
<dbReference type="GO" id="GO:0016301">
    <property type="term" value="F:kinase activity"/>
    <property type="evidence" value="ECO:0007669"/>
    <property type="project" value="UniProtKB-KW"/>
</dbReference>
<dbReference type="GeneID" id="96777927"/>
<dbReference type="InterPro" id="IPR050406">
    <property type="entry name" value="FGGY_Carb_Kinase"/>
</dbReference>
<name>A0A6I2U930_9FIRM</name>
<sequence>MDLEKVKAKIQAGETALGIELGSTRIKAVLMTDTIETVATGSFNWENRLENGVWTYDLAEAWQGIQSCYGAMAASVQEKYGIRLEKIGAMGVSAMMHGYLPFNAKDELLVPFRTWRNNITGQAADELTEALGFNIPQRWSIAHLYQAVLNKEPHVPEISFFTTLAGYIHWQLCGEKVLGIGDASGMFPVDEAAGSYDAGMLAKFDSLEKVEKQPWKLADILPGVLPAGRSAGRLTEKGARLLDPAGNLQPGTLMAPPEGDAGTGMVGTNSVRKRTGNISVGTSAFSMNVLEKPLKAVHRDIDIVTTPDGAPVAMVHVNNCSSDINAWAGLFGEFAAALGMETAPDKLYSVLFNQVRQAEPDAGGLTNYSFLSGENITATQEGRPLFVRTPHSRMNLPNFMLAQLYSAFAALKIGMDVLINEENVRTDVMLAQGGLFKTPVIGQQVLANALEIPITIMDSAGEGGPWGMAVLAVYAGFHKDGMDLADFLDEKVFKGASATTLQPQPEGVAGCRRFIQRFRSGIAVENAAGQAIADEG</sequence>
<keyword evidence="8" id="KW-1185">Reference proteome</keyword>
<comment type="caution">
    <text evidence="7">The sequence shown here is derived from an EMBL/GenBank/DDBJ whole genome shotgun (WGS) entry which is preliminary data.</text>
</comment>
<evidence type="ECO:0000256" key="3">
    <source>
        <dbReference type="ARBA" id="ARBA00022777"/>
    </source>
</evidence>
<evidence type="ECO:0000313" key="7">
    <source>
        <dbReference type="EMBL" id="MSU08013.1"/>
    </source>
</evidence>
<reference evidence="7 8" key="1">
    <citation type="submission" date="2019-08" db="EMBL/GenBank/DDBJ databases">
        <title>In-depth cultivation of the pig gut microbiome towards novel bacterial diversity and tailored functional studies.</title>
        <authorList>
            <person name="Wylensek D."/>
            <person name="Hitch T.C.A."/>
            <person name="Clavel T."/>
        </authorList>
    </citation>
    <scope>NUCLEOTIDE SEQUENCE [LARGE SCALE GENOMIC DNA]</scope>
    <source>
        <strain evidence="7 8">WCA-693-APC-5D-A</strain>
    </source>
</reference>
<keyword evidence="2" id="KW-0808">Transferase</keyword>
<dbReference type="PANTHER" id="PTHR43095:SF5">
    <property type="entry name" value="XYLULOSE KINASE"/>
    <property type="match status" value="1"/>
</dbReference>
<accession>A0A6I2U930</accession>
<dbReference type="PANTHER" id="PTHR43095">
    <property type="entry name" value="SUGAR KINASE"/>
    <property type="match status" value="1"/>
</dbReference>
<feature type="region of interest" description="Disordered" evidence="4">
    <location>
        <begin position="245"/>
        <end position="270"/>
    </location>
</feature>
<keyword evidence="3 7" id="KW-0418">Kinase</keyword>
<protein>
    <submittedName>
        <fullName evidence="7">FGGY-family carbohydrate kinase</fullName>
    </submittedName>
</protein>
<dbReference type="Proteomes" id="UP000433181">
    <property type="component" value="Unassembled WGS sequence"/>
</dbReference>
<dbReference type="InterPro" id="IPR018485">
    <property type="entry name" value="FGGY_C"/>
</dbReference>
<dbReference type="EMBL" id="VUNR01000004">
    <property type="protein sequence ID" value="MSU08013.1"/>
    <property type="molecule type" value="Genomic_DNA"/>
</dbReference>
<dbReference type="Pfam" id="PF00370">
    <property type="entry name" value="FGGY_N"/>
    <property type="match status" value="1"/>
</dbReference>
<dbReference type="RefSeq" id="WP_328596314.1">
    <property type="nucleotide sequence ID" value="NZ_VUNR01000004.1"/>
</dbReference>
<proteinExistence type="inferred from homology"/>
<dbReference type="Gene3D" id="3.30.420.40">
    <property type="match status" value="2"/>
</dbReference>
<dbReference type="AlphaFoldDB" id="A0A6I2U930"/>
<comment type="similarity">
    <text evidence="1">Belongs to the FGGY kinase family.</text>
</comment>
<gene>
    <name evidence="7" type="ORF">FYJ84_03280</name>
</gene>
<dbReference type="GO" id="GO:0005975">
    <property type="term" value="P:carbohydrate metabolic process"/>
    <property type="evidence" value="ECO:0007669"/>
    <property type="project" value="InterPro"/>
</dbReference>
<dbReference type="InterPro" id="IPR043129">
    <property type="entry name" value="ATPase_NBD"/>
</dbReference>
<evidence type="ECO:0000259" key="5">
    <source>
        <dbReference type="Pfam" id="PF00370"/>
    </source>
</evidence>
<dbReference type="InterPro" id="IPR018484">
    <property type="entry name" value="FGGY_N"/>
</dbReference>